<evidence type="ECO:0000259" key="4">
    <source>
        <dbReference type="SMART" id="SM00089"/>
    </source>
</evidence>
<dbReference type="FunFam" id="3.30.20.10:FF:000003">
    <property type="entry name" value="Chitinase"/>
    <property type="match status" value="1"/>
</dbReference>
<dbReference type="eggNOG" id="COG3468">
    <property type="taxonomic scope" value="Bacteria"/>
</dbReference>
<evidence type="ECO:0000256" key="2">
    <source>
        <dbReference type="ARBA" id="ARBA00023157"/>
    </source>
</evidence>
<dbReference type="GO" id="GO:0006032">
    <property type="term" value="P:chitin catabolic process"/>
    <property type="evidence" value="ECO:0007669"/>
    <property type="project" value="InterPro"/>
</dbReference>
<dbReference type="SMART" id="SM00495">
    <property type="entry name" value="ChtBD3"/>
    <property type="match status" value="1"/>
</dbReference>
<dbReference type="GO" id="GO:0006952">
    <property type="term" value="P:defense response"/>
    <property type="evidence" value="ECO:0007669"/>
    <property type="project" value="UniProtKB-KW"/>
</dbReference>
<feature type="chain" id="PRO_5003916275" evidence="3">
    <location>
        <begin position="23"/>
        <end position="578"/>
    </location>
</feature>
<dbReference type="GO" id="GO:0005576">
    <property type="term" value="C:extracellular region"/>
    <property type="evidence" value="ECO:0007669"/>
    <property type="project" value="InterPro"/>
</dbReference>
<dbReference type="PANTHER" id="PTHR22595">
    <property type="entry name" value="CHITINASE-RELATED"/>
    <property type="match status" value="1"/>
</dbReference>
<dbReference type="InterPro" id="IPR000601">
    <property type="entry name" value="PKD_dom"/>
</dbReference>
<reference evidence="6" key="1">
    <citation type="submission" date="2012-07" db="EMBL/GenBank/DDBJ databases">
        <authorList>
            <person name="Cummings C."/>
        </authorList>
    </citation>
    <scope>NUCLEOTIDE SEQUENCE</scope>
    <source>
        <strain evidence="6">1330</strain>
    </source>
</reference>
<dbReference type="AlphaFoldDB" id="K7ZY85"/>
<comment type="caution">
    <text evidence="6">The sequence shown here is derived from an EMBL/GenBank/DDBJ whole genome shotgun (WGS) entry which is preliminary data.</text>
</comment>
<protein>
    <submittedName>
        <fullName evidence="6">Chitinase</fullName>
        <ecNumber evidence="6">3.2.1.14</ecNumber>
    </submittedName>
</protein>
<evidence type="ECO:0000256" key="3">
    <source>
        <dbReference type="SAM" id="SignalP"/>
    </source>
</evidence>
<dbReference type="InterPro" id="IPR000726">
    <property type="entry name" value="Glyco_hydro_19_cat"/>
</dbReference>
<proteinExistence type="predicted"/>
<sequence length="578" mass="62882">MERSAIAALGAAGLIAGSPVFAAPLLTSSTPYTLNARDLTQKEHALTNFPLMQSVKSAIRTRDNTEVELIAPGRAANPDNVKRVEKILTAQDWDYLFPLRAPEYTYTHFLKAVGKFPAVCGAYSDGRNAEAICRKSLATMFAHFAQETGGHESWREQPEWRQALVYLREMGWSEGQKGGYNGECNPDTWQGQTWPCGRDKDGDYVSYFGRGAKQLSYNYNYGPFSDAMYGDVRPLLDNPERVADTWLNLASAIFFFVYPQPPKPGMLHVIDGTWVPNEHDKESGLVPGFGVTIQIINGGVECGGEAENAQSLNRIAYYKAFANYLKVPVAADEVLGCKKMKQFDAGGAGALPIYWEMDWSWSRTTPDGQAYACQLVGYQTPFSAFKDGDYAKCVKNHFNVNIINGHYARACPSARAGHRNVAPVARISGPVGAVDAGSNVSLSASSSSDANGDALTYTWTAQNGQTLSGKDQRVVTFNAPESASDAQYTISLKVDDGKLSDTTSYVLNVRARAKTPDAGPGSYPSWSAGKSWKPGDIVLNQGALYQCKPFPAGGWCSVAPTYYEPGAGISWQDAWNAL</sequence>
<keyword evidence="1" id="KW-0611">Plant defense</keyword>
<accession>K7ZY85</accession>
<dbReference type="Gene3D" id="2.60.40.10">
    <property type="entry name" value="Immunoglobulins"/>
    <property type="match status" value="1"/>
</dbReference>
<dbReference type="InterPro" id="IPR023346">
    <property type="entry name" value="Lysozyme-like_dom_sf"/>
</dbReference>
<dbReference type="Proteomes" id="UP000009340">
    <property type="component" value="Unassembled WGS sequence"/>
</dbReference>
<evidence type="ECO:0000313" key="6">
    <source>
        <dbReference type="EMBL" id="CCJ71468.1"/>
    </source>
</evidence>
<organism evidence="6 7">
    <name type="scientific">Cronobacter condimenti 1330</name>
    <dbReference type="NCBI Taxonomy" id="1073999"/>
    <lineage>
        <taxon>Bacteria</taxon>
        <taxon>Pseudomonadati</taxon>
        <taxon>Pseudomonadota</taxon>
        <taxon>Gammaproteobacteria</taxon>
        <taxon>Enterobacterales</taxon>
        <taxon>Enterobacteriaceae</taxon>
        <taxon>Cronobacter</taxon>
    </lineage>
</organism>
<feature type="domain" description="PKD/Chitinase" evidence="4">
    <location>
        <begin position="424"/>
        <end position="512"/>
    </location>
</feature>
<dbReference type="GO" id="GO:0005975">
    <property type="term" value="P:carbohydrate metabolic process"/>
    <property type="evidence" value="ECO:0007669"/>
    <property type="project" value="InterPro"/>
</dbReference>
<evidence type="ECO:0000256" key="1">
    <source>
        <dbReference type="ARBA" id="ARBA00022821"/>
    </source>
</evidence>
<dbReference type="GO" id="GO:0030246">
    <property type="term" value="F:carbohydrate binding"/>
    <property type="evidence" value="ECO:0007669"/>
    <property type="project" value="InterPro"/>
</dbReference>
<dbReference type="Pfam" id="PF00182">
    <property type="entry name" value="Glyco_hydro_19"/>
    <property type="match status" value="1"/>
</dbReference>
<dbReference type="GO" id="GO:0008843">
    <property type="term" value="F:endochitinase activity"/>
    <property type="evidence" value="ECO:0007669"/>
    <property type="project" value="UniProtKB-EC"/>
</dbReference>
<dbReference type="Pfam" id="PF18911">
    <property type="entry name" value="PKD_4"/>
    <property type="match status" value="1"/>
</dbReference>
<name>K7ZY85_9ENTR</name>
<dbReference type="GO" id="GO:0016998">
    <property type="term" value="P:cell wall macromolecule catabolic process"/>
    <property type="evidence" value="ECO:0007669"/>
    <property type="project" value="InterPro"/>
</dbReference>
<evidence type="ECO:0000313" key="7">
    <source>
        <dbReference type="Proteomes" id="UP000009340"/>
    </source>
</evidence>
<dbReference type="SUPFAM" id="SSF49299">
    <property type="entry name" value="PKD domain"/>
    <property type="match status" value="1"/>
</dbReference>
<keyword evidence="6" id="KW-0326">Glycosidase</keyword>
<keyword evidence="6" id="KW-0378">Hydrolase</keyword>
<dbReference type="InterPro" id="IPR003610">
    <property type="entry name" value="CBM5/12"/>
</dbReference>
<keyword evidence="3" id="KW-0732">Signal</keyword>
<keyword evidence="2" id="KW-1015">Disulfide bond</keyword>
<dbReference type="Gene3D" id="3.30.20.10">
    <property type="entry name" value="Endochitinase, domain 2"/>
    <property type="match status" value="1"/>
</dbReference>
<dbReference type="EC" id="3.2.1.14" evidence="6"/>
<dbReference type="PANTHER" id="PTHR22595:SF79">
    <property type="entry name" value="CHITINASE 12"/>
    <property type="match status" value="1"/>
</dbReference>
<dbReference type="InterPro" id="IPR013783">
    <property type="entry name" value="Ig-like_fold"/>
</dbReference>
<dbReference type="SMART" id="SM00089">
    <property type="entry name" value="PKD"/>
    <property type="match status" value="1"/>
</dbReference>
<feature type="signal peptide" evidence="3">
    <location>
        <begin position="1"/>
        <end position="22"/>
    </location>
</feature>
<dbReference type="SUPFAM" id="SSF53955">
    <property type="entry name" value="Lysozyme-like"/>
    <property type="match status" value="1"/>
</dbReference>
<dbReference type="Gene3D" id="1.10.530.10">
    <property type="match status" value="1"/>
</dbReference>
<gene>
    <name evidence="6" type="ORF">BN137_808</name>
</gene>
<dbReference type="CDD" id="cd00325">
    <property type="entry name" value="chitinase_GH19"/>
    <property type="match status" value="1"/>
</dbReference>
<feature type="domain" description="Chitin-binding type-3" evidence="5">
    <location>
        <begin position="523"/>
        <end position="574"/>
    </location>
</feature>
<dbReference type="InterPro" id="IPR035986">
    <property type="entry name" value="PKD_dom_sf"/>
</dbReference>
<dbReference type="EMBL" id="CAKW01000035">
    <property type="protein sequence ID" value="CCJ71468.1"/>
    <property type="molecule type" value="Genomic_DNA"/>
</dbReference>
<dbReference type="InterPro" id="IPR022409">
    <property type="entry name" value="PKD/Chitinase_dom"/>
</dbReference>
<evidence type="ECO:0000259" key="5">
    <source>
        <dbReference type="SMART" id="SM00495"/>
    </source>
</evidence>